<gene>
    <name evidence="2" type="ORF">BDY21DRAFT_366969</name>
</gene>
<sequence length="228" mass="24957">MTTFLDSLQPMPGTAKMSDDAADQATLVSVGRSSPSTIRFAHDILARVNEWGAHQAIIQPLEEPVLVDPHRCHDGDVARYVDLITFCRARHWLQSVWLRRKRDSAADFEFVEGAPARVKVPRMHLSPGLVDYSRLFGDTPFKSPDLACVLVVQGASCNLESKVRFEMDRDLAGVAMLEEALNGYSVVFSAATLKSQLEGGLDGKVFKHVQSLEALKGCAGTDTIGLLC</sequence>
<dbReference type="OrthoDB" id="5292177at2759"/>
<protein>
    <submittedName>
        <fullName evidence="2">Uncharacterized protein</fullName>
    </submittedName>
</protein>
<keyword evidence="3" id="KW-1185">Reference proteome</keyword>
<dbReference type="Proteomes" id="UP000799766">
    <property type="component" value="Unassembled WGS sequence"/>
</dbReference>
<reference evidence="2" key="1">
    <citation type="journal article" date="2020" name="Stud. Mycol.">
        <title>101 Dothideomycetes genomes: a test case for predicting lifestyles and emergence of pathogens.</title>
        <authorList>
            <person name="Haridas S."/>
            <person name="Albert R."/>
            <person name="Binder M."/>
            <person name="Bloem J."/>
            <person name="Labutti K."/>
            <person name="Salamov A."/>
            <person name="Andreopoulos B."/>
            <person name="Baker S."/>
            <person name="Barry K."/>
            <person name="Bills G."/>
            <person name="Bluhm B."/>
            <person name="Cannon C."/>
            <person name="Castanera R."/>
            <person name="Culley D."/>
            <person name="Daum C."/>
            <person name="Ezra D."/>
            <person name="Gonzalez J."/>
            <person name="Henrissat B."/>
            <person name="Kuo A."/>
            <person name="Liang C."/>
            <person name="Lipzen A."/>
            <person name="Lutzoni F."/>
            <person name="Magnuson J."/>
            <person name="Mondo S."/>
            <person name="Nolan M."/>
            <person name="Ohm R."/>
            <person name="Pangilinan J."/>
            <person name="Park H.-J."/>
            <person name="Ramirez L."/>
            <person name="Alfaro M."/>
            <person name="Sun H."/>
            <person name="Tritt A."/>
            <person name="Yoshinaga Y."/>
            <person name="Zwiers L.-H."/>
            <person name="Turgeon B."/>
            <person name="Goodwin S."/>
            <person name="Spatafora J."/>
            <person name="Crous P."/>
            <person name="Grigoriev I."/>
        </authorList>
    </citation>
    <scope>NUCLEOTIDE SEQUENCE</scope>
    <source>
        <strain evidence="2">ATCC 16933</strain>
    </source>
</reference>
<organism evidence="2 3">
    <name type="scientific">Lineolata rhizophorae</name>
    <dbReference type="NCBI Taxonomy" id="578093"/>
    <lineage>
        <taxon>Eukaryota</taxon>
        <taxon>Fungi</taxon>
        <taxon>Dikarya</taxon>
        <taxon>Ascomycota</taxon>
        <taxon>Pezizomycotina</taxon>
        <taxon>Dothideomycetes</taxon>
        <taxon>Dothideomycetes incertae sedis</taxon>
        <taxon>Lineolatales</taxon>
        <taxon>Lineolataceae</taxon>
        <taxon>Lineolata</taxon>
    </lineage>
</organism>
<proteinExistence type="predicted"/>
<feature type="region of interest" description="Disordered" evidence="1">
    <location>
        <begin position="1"/>
        <end position="20"/>
    </location>
</feature>
<dbReference type="AlphaFoldDB" id="A0A6A6NNR5"/>
<dbReference type="EMBL" id="MU001697">
    <property type="protein sequence ID" value="KAF2453420.1"/>
    <property type="molecule type" value="Genomic_DNA"/>
</dbReference>
<evidence type="ECO:0000313" key="2">
    <source>
        <dbReference type="EMBL" id="KAF2453420.1"/>
    </source>
</evidence>
<evidence type="ECO:0000313" key="3">
    <source>
        <dbReference type="Proteomes" id="UP000799766"/>
    </source>
</evidence>
<evidence type="ECO:0000256" key="1">
    <source>
        <dbReference type="SAM" id="MobiDB-lite"/>
    </source>
</evidence>
<accession>A0A6A6NNR5</accession>
<name>A0A6A6NNR5_9PEZI</name>